<feature type="compositionally biased region" description="Basic and acidic residues" evidence="6">
    <location>
        <begin position="172"/>
        <end position="184"/>
    </location>
</feature>
<feature type="region of interest" description="Disordered" evidence="6">
    <location>
        <begin position="153"/>
        <end position="254"/>
    </location>
</feature>
<evidence type="ECO:0000259" key="9">
    <source>
        <dbReference type="Pfam" id="PF06814"/>
    </source>
</evidence>
<evidence type="ECO:0000313" key="11">
    <source>
        <dbReference type="RefSeq" id="XP_014669874.1"/>
    </source>
</evidence>
<keyword evidence="3 8" id="KW-0732">Signal</keyword>
<dbReference type="InterPro" id="IPR053937">
    <property type="entry name" value="GOST_TM"/>
</dbReference>
<feature type="signal peptide" evidence="8">
    <location>
        <begin position="1"/>
        <end position="21"/>
    </location>
</feature>
<gene>
    <name evidence="11" type="primary">LOC106810911</name>
</gene>
<evidence type="ECO:0000256" key="4">
    <source>
        <dbReference type="ARBA" id="ARBA00022989"/>
    </source>
</evidence>
<dbReference type="Proteomes" id="UP000695022">
    <property type="component" value="Unplaced"/>
</dbReference>
<evidence type="ECO:0000256" key="6">
    <source>
        <dbReference type="SAM" id="MobiDB-lite"/>
    </source>
</evidence>
<dbReference type="RefSeq" id="XP_014669874.1">
    <property type="nucleotide sequence ID" value="XM_014814388.1"/>
</dbReference>
<reference evidence="11" key="1">
    <citation type="submission" date="2025-08" db="UniProtKB">
        <authorList>
            <consortium name="RefSeq"/>
        </authorList>
    </citation>
    <scope>IDENTIFICATION</scope>
</reference>
<dbReference type="PANTHER" id="PTHR21229">
    <property type="entry name" value="LUNG SEVEN TRANSMEMBRANE RECEPTOR"/>
    <property type="match status" value="1"/>
</dbReference>
<feature type="transmembrane region" description="Helical" evidence="7">
    <location>
        <begin position="336"/>
        <end position="356"/>
    </location>
</feature>
<feature type="compositionally biased region" description="Polar residues" evidence="6">
    <location>
        <begin position="159"/>
        <end position="169"/>
    </location>
</feature>
<evidence type="ECO:0000256" key="3">
    <source>
        <dbReference type="ARBA" id="ARBA00022729"/>
    </source>
</evidence>
<evidence type="ECO:0000256" key="2">
    <source>
        <dbReference type="ARBA" id="ARBA00022692"/>
    </source>
</evidence>
<evidence type="ECO:0000256" key="1">
    <source>
        <dbReference type="ARBA" id="ARBA00004141"/>
    </source>
</evidence>
<dbReference type="PANTHER" id="PTHR21229:SF1">
    <property type="entry name" value="GH17801P"/>
    <property type="match status" value="1"/>
</dbReference>
<dbReference type="Pfam" id="PF06814">
    <property type="entry name" value="GOST_TM"/>
    <property type="match status" value="1"/>
</dbReference>
<dbReference type="GeneID" id="106810911"/>
<keyword evidence="4 7" id="KW-1133">Transmembrane helix</keyword>
<feature type="transmembrane region" description="Helical" evidence="7">
    <location>
        <begin position="485"/>
        <end position="504"/>
    </location>
</feature>
<proteinExistence type="predicted"/>
<accession>A0ABM1ECF3</accession>
<evidence type="ECO:0000256" key="8">
    <source>
        <dbReference type="SAM" id="SignalP"/>
    </source>
</evidence>
<feature type="transmembrane region" description="Helical" evidence="7">
    <location>
        <begin position="305"/>
        <end position="324"/>
    </location>
</feature>
<comment type="subcellular location">
    <subcellularLocation>
        <location evidence="1">Membrane</location>
        <topology evidence="1">Multi-pass membrane protein</topology>
    </subcellularLocation>
</comment>
<feature type="region of interest" description="Disordered" evidence="6">
    <location>
        <begin position="576"/>
        <end position="603"/>
    </location>
</feature>
<keyword evidence="2 7" id="KW-0812">Transmembrane</keyword>
<evidence type="ECO:0000256" key="5">
    <source>
        <dbReference type="ARBA" id="ARBA00023136"/>
    </source>
</evidence>
<evidence type="ECO:0000313" key="10">
    <source>
        <dbReference type="Proteomes" id="UP000695022"/>
    </source>
</evidence>
<feature type="transmembrane region" description="Helical" evidence="7">
    <location>
        <begin position="411"/>
        <end position="431"/>
    </location>
</feature>
<feature type="domain" description="GOST seven transmembrane" evidence="9">
    <location>
        <begin position="303"/>
        <end position="548"/>
    </location>
</feature>
<protein>
    <submittedName>
        <fullName evidence="11">Transmembrane protein 87A-like</fullName>
    </submittedName>
</protein>
<feature type="transmembrane region" description="Helical" evidence="7">
    <location>
        <begin position="524"/>
        <end position="542"/>
    </location>
</feature>
<sequence>MAAMWIYSFVAFAFIFLSALALPEQGTWEFKYDKINGTIYIGISKSMYSTAKSFVQVQCDHEDHTDITLAVSWVMRRTPCAQEYVYLGQNQTTLRFYHELPEGGFINDVYKDVTYIRSPVYHFKCTEAFTLPNLSDTVWNTTATFSLVGGDESIDENSDLSQEQPNSNKGAEANKKEGDSVEKSHQRRKRGSAEPDDLAPQQTSQLDSSVVPDSAKSSQPQMGTGEDESHVLDNTKSPKSTEASVKSPSTNKNTKGLIVTVPKDGIYLLVLKIEEVGSIKPYTISATVKMRGDYGFLSAIDWPMLPFYGVMCVVYVIYAVAWLGISAWQWKDLLRIQFWIGGVIALGLLEKAIFYAEYRNINSRGYSIYGAVVFAELVSVLKRTMSRMLVIIVSLGFGIVKPRLGQTLHRVLGVGALYFVLGSIEACMRAVRPRLDLSNEIMLAIIPLSVVDAVICWWVFSSLVQTTRTLRLRRNVVKLSLYRHFTNTLVFAVLASIAFMIWSIKVHQLSDCLSDWKELWIDDAFWPLLFTIILLVIMILWTPTANNQRYAFSPLLDNPDDESEEPMLNDAFDGMKMRGVDKSPNGSTSTNTSSRKHGDRVRSDKFEDDLKWVDENIPSSVADAALPTFLDSDEEIMTTKFEMSKME</sequence>
<keyword evidence="5 7" id="KW-0472">Membrane</keyword>
<evidence type="ECO:0000256" key="7">
    <source>
        <dbReference type="SAM" id="Phobius"/>
    </source>
</evidence>
<feature type="transmembrane region" description="Helical" evidence="7">
    <location>
        <begin position="368"/>
        <end position="399"/>
    </location>
</feature>
<keyword evidence="10" id="KW-1185">Reference proteome</keyword>
<feature type="compositionally biased region" description="Polar residues" evidence="6">
    <location>
        <begin position="234"/>
        <end position="254"/>
    </location>
</feature>
<organism evidence="10 11">
    <name type="scientific">Priapulus caudatus</name>
    <name type="common">Priapulid worm</name>
    <dbReference type="NCBI Taxonomy" id="37621"/>
    <lineage>
        <taxon>Eukaryota</taxon>
        <taxon>Metazoa</taxon>
        <taxon>Ecdysozoa</taxon>
        <taxon>Scalidophora</taxon>
        <taxon>Priapulida</taxon>
        <taxon>Priapulimorpha</taxon>
        <taxon>Priapulimorphida</taxon>
        <taxon>Priapulidae</taxon>
        <taxon>Priapulus</taxon>
    </lineage>
</organism>
<feature type="chain" id="PRO_5045902086" evidence="8">
    <location>
        <begin position="22"/>
        <end position="647"/>
    </location>
</feature>
<name>A0ABM1ECF3_PRICU</name>
<feature type="transmembrane region" description="Helical" evidence="7">
    <location>
        <begin position="443"/>
        <end position="464"/>
    </location>
</feature>
<dbReference type="InterPro" id="IPR009637">
    <property type="entry name" value="GPR107/GPR108-like"/>
</dbReference>